<dbReference type="KEGG" id="apac:S7S_01530"/>
<proteinExistence type="predicted"/>
<evidence type="ECO:0000313" key="2">
    <source>
        <dbReference type="EMBL" id="AJD46730.1"/>
    </source>
</evidence>
<accession>A0A0B4XJ52</accession>
<gene>
    <name evidence="2" type="ORF">S7S_01530</name>
</gene>
<dbReference type="EMBL" id="CP004387">
    <property type="protein sequence ID" value="AJD46730.1"/>
    <property type="molecule type" value="Genomic_DNA"/>
</dbReference>
<dbReference type="Proteomes" id="UP000006764">
    <property type="component" value="Chromosome"/>
</dbReference>
<dbReference type="AlphaFoldDB" id="A0A0B4XJ52"/>
<dbReference type="OrthoDB" id="6174298at2"/>
<organism evidence="2 3">
    <name type="scientific">Isoalcanivorax pacificus W11-5</name>
    <dbReference type="NCBI Taxonomy" id="391936"/>
    <lineage>
        <taxon>Bacteria</taxon>
        <taxon>Pseudomonadati</taxon>
        <taxon>Pseudomonadota</taxon>
        <taxon>Gammaproteobacteria</taxon>
        <taxon>Oceanospirillales</taxon>
        <taxon>Alcanivoracaceae</taxon>
        <taxon>Isoalcanivorax</taxon>
    </lineage>
</organism>
<evidence type="ECO:0000256" key="1">
    <source>
        <dbReference type="SAM" id="SignalP"/>
    </source>
</evidence>
<protein>
    <recommendedName>
        <fullName evidence="4">Secreted protein</fullName>
    </recommendedName>
</protein>
<keyword evidence="3" id="KW-1185">Reference proteome</keyword>
<feature type="chain" id="PRO_5002111226" description="Secreted protein" evidence="1">
    <location>
        <begin position="23"/>
        <end position="126"/>
    </location>
</feature>
<name>A0A0B4XJ52_9GAMM</name>
<dbReference type="HOGENOM" id="CLU_1976865_0_0_6"/>
<feature type="signal peptide" evidence="1">
    <location>
        <begin position="1"/>
        <end position="22"/>
    </location>
</feature>
<evidence type="ECO:0000313" key="3">
    <source>
        <dbReference type="Proteomes" id="UP000006764"/>
    </source>
</evidence>
<sequence>MRHTVIMMAMMVFCAWSASASASELGDSASDRATYALTPEMEETARSRVGEKLRDEESARYYNLRGMGKEADGSVVCGEVNAKNAYGAYVGRRKFAVMPSRVIIWSDGSDWDAQDSRKWIQMICGS</sequence>
<evidence type="ECO:0008006" key="4">
    <source>
        <dbReference type="Google" id="ProtNLM"/>
    </source>
</evidence>
<keyword evidence="1" id="KW-0732">Signal</keyword>
<reference evidence="2 3" key="1">
    <citation type="journal article" date="2012" name="J. Bacteriol.">
        <title>Genome sequence of an alkane-degrading bacterium, Alcanivorax pacificus type strain W11-5, isolated from deep sea sediment.</title>
        <authorList>
            <person name="Lai Q."/>
            <person name="Shao Z."/>
        </authorList>
    </citation>
    <scope>NUCLEOTIDE SEQUENCE [LARGE SCALE GENOMIC DNA]</scope>
    <source>
        <strain evidence="2 3">W11-5</strain>
    </source>
</reference>
<dbReference type="RefSeq" id="WP_008736313.1">
    <property type="nucleotide sequence ID" value="NZ_CP004387.1"/>
</dbReference>